<dbReference type="EMBL" id="GG663364">
    <property type="protein sequence ID" value="EEH10284.1"/>
    <property type="molecule type" value="Genomic_DNA"/>
</dbReference>
<organism evidence="1 2">
    <name type="scientific">Ajellomyces capsulatus (strain G186AR / H82 / ATCC MYA-2454 / RMSCC 2432)</name>
    <name type="common">Darling's disease fungus</name>
    <name type="synonym">Histoplasma capsulatum</name>
    <dbReference type="NCBI Taxonomy" id="447093"/>
    <lineage>
        <taxon>Eukaryota</taxon>
        <taxon>Fungi</taxon>
        <taxon>Dikarya</taxon>
        <taxon>Ascomycota</taxon>
        <taxon>Pezizomycotina</taxon>
        <taxon>Eurotiomycetes</taxon>
        <taxon>Eurotiomycetidae</taxon>
        <taxon>Onygenales</taxon>
        <taxon>Ajellomycetaceae</taxon>
        <taxon>Histoplasma</taxon>
    </lineage>
</organism>
<accession>C0NDI6</accession>
<evidence type="ECO:0000313" key="1">
    <source>
        <dbReference type="EMBL" id="EEH10284.1"/>
    </source>
</evidence>
<keyword evidence="2" id="KW-1185">Reference proteome</keyword>
<dbReference type="InParanoid" id="C0NDI6"/>
<evidence type="ECO:0000313" key="2">
    <source>
        <dbReference type="Proteomes" id="UP000001631"/>
    </source>
</evidence>
<name>C0NDI6_AJECG</name>
<dbReference type="GeneID" id="69034945"/>
<dbReference type="AlphaFoldDB" id="C0NDI6"/>
<sequence>MGACCVAAQFSKERAWTKIRNSDSRVPGKDRSVCNCWPALGQLRLAHTEPLYESGSMFVRFFASSAVSPSTSLGWICDLASLRFATSNTFTADFLLRISVLLFSTTTTLSSSSRVEQIRPENQKHDQSIAYHTPYCVNHPISRNLSVMVGYDFEPSSTFQVSKFPSSYNNTK</sequence>
<dbReference type="Proteomes" id="UP000001631">
    <property type="component" value="Unassembled WGS sequence"/>
</dbReference>
<dbReference type="HOGENOM" id="CLU_1554808_0_0_1"/>
<gene>
    <name evidence="1" type="ORF">HCBG_01929</name>
</gene>
<reference evidence="1" key="1">
    <citation type="submission" date="2009-02" db="EMBL/GenBank/DDBJ databases">
        <title>The Genome Sequence of Ajellomyces capsulatus strain G186AR.</title>
        <authorList>
            <consortium name="The Broad Institute Genome Sequencing Platform"/>
            <person name="Champion M."/>
            <person name="Cuomo C."/>
            <person name="Ma L.-J."/>
            <person name="Henn M.R."/>
            <person name="Sil A."/>
            <person name="Goldman B."/>
            <person name="Young S.K."/>
            <person name="Kodira C.D."/>
            <person name="Zeng Q."/>
            <person name="Koehrsen M."/>
            <person name="Alvarado L."/>
            <person name="Berlin A."/>
            <person name="Borenstein D."/>
            <person name="Chen Z."/>
            <person name="Engels R."/>
            <person name="Freedman E."/>
            <person name="Gellesch M."/>
            <person name="Goldberg J."/>
            <person name="Griggs A."/>
            <person name="Gujja S."/>
            <person name="Heiman D."/>
            <person name="Hepburn T."/>
            <person name="Howarth C."/>
            <person name="Jen D."/>
            <person name="Larson L."/>
            <person name="Lewis B."/>
            <person name="Mehta T."/>
            <person name="Park D."/>
            <person name="Pearson M."/>
            <person name="Roberts A."/>
            <person name="Saif S."/>
            <person name="Shea T."/>
            <person name="Shenoy N."/>
            <person name="Sisk P."/>
            <person name="Stolte C."/>
            <person name="Sykes S."/>
            <person name="Walk T."/>
            <person name="White J."/>
            <person name="Yandava C."/>
            <person name="Klein B."/>
            <person name="McEwen J.G."/>
            <person name="Puccia R."/>
            <person name="Goldman G.H."/>
            <person name="Felipe M.S."/>
            <person name="Nino-Vega G."/>
            <person name="San-Blas G."/>
            <person name="Taylor J."/>
            <person name="Mendoza L."/>
            <person name="Galagan J."/>
            <person name="Nusbaum C."/>
            <person name="Birren B."/>
        </authorList>
    </citation>
    <scope>NUCLEOTIDE SEQUENCE</scope>
    <source>
        <strain evidence="1">G186AR</strain>
    </source>
</reference>
<protein>
    <submittedName>
        <fullName evidence="1">Uncharacterized protein</fullName>
    </submittedName>
</protein>
<proteinExistence type="predicted"/>
<dbReference type="RefSeq" id="XP_045290764.1">
    <property type="nucleotide sequence ID" value="XM_045428978.1"/>
</dbReference>